<name>A0A6J2KEX7_BOMMA</name>
<organism evidence="1 2">
    <name type="scientific">Bombyx mandarina</name>
    <name type="common">Wild silk moth</name>
    <name type="synonym">Wild silkworm</name>
    <dbReference type="NCBI Taxonomy" id="7092"/>
    <lineage>
        <taxon>Eukaryota</taxon>
        <taxon>Metazoa</taxon>
        <taxon>Ecdysozoa</taxon>
        <taxon>Arthropoda</taxon>
        <taxon>Hexapoda</taxon>
        <taxon>Insecta</taxon>
        <taxon>Pterygota</taxon>
        <taxon>Neoptera</taxon>
        <taxon>Endopterygota</taxon>
        <taxon>Lepidoptera</taxon>
        <taxon>Glossata</taxon>
        <taxon>Ditrysia</taxon>
        <taxon>Bombycoidea</taxon>
        <taxon>Bombycidae</taxon>
        <taxon>Bombycinae</taxon>
        <taxon>Bombyx</taxon>
    </lineage>
</organism>
<sequence length="212" mass="24532">MDNVTKQLLTDVLNLRWMEFVQKIIKEARMLENYEMSYENIELSVNFKLNVDHLNINDVSHYAKDILKFNHCTSAAEFDFSIPEFNVDIGQTRAELDIGGFKLALEINGRIYLRNVKISGAIGFFMREKQMYITCDELKIIPDVVKSDMCVIVCGVDVSEKINDFIRNKAVINLISVYLQKILQYTLNGIEITKKSRGKKSKKLNQMTLYLD</sequence>
<protein>
    <submittedName>
        <fullName evidence="2">Uncharacterized protein LOC114249954</fullName>
    </submittedName>
</protein>
<dbReference type="InterPro" id="IPR038606">
    <property type="entry name" value="To_sf"/>
</dbReference>
<reference evidence="2" key="1">
    <citation type="submission" date="2025-08" db="UniProtKB">
        <authorList>
            <consortium name="RefSeq"/>
        </authorList>
    </citation>
    <scope>IDENTIFICATION</scope>
    <source>
        <tissue evidence="2">Silk gland</tissue>
    </source>
</reference>
<dbReference type="RefSeq" id="XP_028039482.1">
    <property type="nucleotide sequence ID" value="XM_028183681.1"/>
</dbReference>
<dbReference type="Gene3D" id="3.15.10.30">
    <property type="entry name" value="Haemolymph juvenile hormone binding protein"/>
    <property type="match status" value="1"/>
</dbReference>
<dbReference type="OrthoDB" id="7339216at2759"/>
<dbReference type="AlphaFoldDB" id="A0A6J2KEX7"/>
<evidence type="ECO:0000313" key="2">
    <source>
        <dbReference type="RefSeq" id="XP_028039482.1"/>
    </source>
</evidence>
<proteinExistence type="predicted"/>
<accession>A0A6J2KEX7</accession>
<dbReference type="GeneID" id="114249954"/>
<evidence type="ECO:0000313" key="1">
    <source>
        <dbReference type="Proteomes" id="UP000504629"/>
    </source>
</evidence>
<keyword evidence="1" id="KW-1185">Reference proteome</keyword>
<gene>
    <name evidence="2" type="primary">LOC114249954</name>
</gene>
<dbReference type="Proteomes" id="UP000504629">
    <property type="component" value="Unplaced"/>
</dbReference>
<dbReference type="KEGG" id="bman:114249954"/>